<name>A0A0A9CG79_ARUDO</name>
<evidence type="ECO:0000313" key="1">
    <source>
        <dbReference type="EMBL" id="JAD75319.1"/>
    </source>
</evidence>
<proteinExistence type="predicted"/>
<accession>A0A0A9CG79</accession>
<reference evidence="1" key="1">
    <citation type="submission" date="2014-09" db="EMBL/GenBank/DDBJ databases">
        <authorList>
            <person name="Magalhaes I.L.F."/>
            <person name="Oliveira U."/>
            <person name="Santos F.R."/>
            <person name="Vidigal T.H.D.A."/>
            <person name="Brescovit A.D."/>
            <person name="Santos A.J."/>
        </authorList>
    </citation>
    <scope>NUCLEOTIDE SEQUENCE</scope>
    <source>
        <tissue evidence="1">Shoot tissue taken approximately 20 cm above the soil surface</tissue>
    </source>
</reference>
<dbReference type="EMBL" id="GBRH01222576">
    <property type="protein sequence ID" value="JAD75319.1"/>
    <property type="molecule type" value="Transcribed_RNA"/>
</dbReference>
<dbReference type="AlphaFoldDB" id="A0A0A9CG79"/>
<reference evidence="1" key="2">
    <citation type="journal article" date="2015" name="Data Brief">
        <title>Shoot transcriptome of the giant reed, Arundo donax.</title>
        <authorList>
            <person name="Barrero R.A."/>
            <person name="Guerrero F.D."/>
            <person name="Moolhuijzen P."/>
            <person name="Goolsby J.A."/>
            <person name="Tidwell J."/>
            <person name="Bellgard S.E."/>
            <person name="Bellgard M.I."/>
        </authorList>
    </citation>
    <scope>NUCLEOTIDE SEQUENCE</scope>
    <source>
        <tissue evidence="1">Shoot tissue taken approximately 20 cm above the soil surface</tissue>
    </source>
</reference>
<organism evidence="1">
    <name type="scientific">Arundo donax</name>
    <name type="common">Giant reed</name>
    <name type="synonym">Donax arundinaceus</name>
    <dbReference type="NCBI Taxonomy" id="35708"/>
    <lineage>
        <taxon>Eukaryota</taxon>
        <taxon>Viridiplantae</taxon>
        <taxon>Streptophyta</taxon>
        <taxon>Embryophyta</taxon>
        <taxon>Tracheophyta</taxon>
        <taxon>Spermatophyta</taxon>
        <taxon>Magnoliopsida</taxon>
        <taxon>Liliopsida</taxon>
        <taxon>Poales</taxon>
        <taxon>Poaceae</taxon>
        <taxon>PACMAD clade</taxon>
        <taxon>Arundinoideae</taxon>
        <taxon>Arundineae</taxon>
        <taxon>Arundo</taxon>
    </lineage>
</organism>
<sequence>MAQRINLKTGKKGFTCLLVALQQNKRICLEQIWSRRIIVDSYCFLRILQS</sequence>
<protein>
    <submittedName>
        <fullName evidence="1">Uncharacterized protein</fullName>
    </submittedName>
</protein>